<feature type="chain" id="PRO_5035596133" description="C3H1-type domain-containing protein" evidence="3">
    <location>
        <begin position="18"/>
        <end position="218"/>
    </location>
</feature>
<dbReference type="AlphaFoldDB" id="A0A813FHJ1"/>
<evidence type="ECO:0000256" key="3">
    <source>
        <dbReference type="SAM" id="SignalP"/>
    </source>
</evidence>
<dbReference type="OrthoDB" id="406987at2759"/>
<keyword evidence="7" id="KW-1185">Reference proteome</keyword>
<evidence type="ECO:0000256" key="1">
    <source>
        <dbReference type="PROSITE-ProRule" id="PRU00723"/>
    </source>
</evidence>
<dbReference type="PANTHER" id="PTHR36911:SF1">
    <property type="entry name" value="LIM ZINC-BINDING DOMAIN-CONTAINING PROTEIN"/>
    <property type="match status" value="1"/>
</dbReference>
<evidence type="ECO:0000259" key="4">
    <source>
        <dbReference type="PROSITE" id="PS50103"/>
    </source>
</evidence>
<comment type="caution">
    <text evidence="6">The sequence shown here is derived from an EMBL/GenBank/DDBJ whole genome shotgun (WGS) entry which is preliminary data.</text>
</comment>
<dbReference type="EMBL" id="CAJNNV010025331">
    <property type="protein sequence ID" value="CAE8613924.1"/>
    <property type="molecule type" value="Genomic_DNA"/>
</dbReference>
<dbReference type="EMBL" id="CAJNNV010003294">
    <property type="protein sequence ID" value="CAE8588750.1"/>
    <property type="molecule type" value="Genomic_DNA"/>
</dbReference>
<dbReference type="Proteomes" id="UP000654075">
    <property type="component" value="Unassembled WGS sequence"/>
</dbReference>
<protein>
    <recommendedName>
        <fullName evidence="4">C3H1-type domain-containing protein</fullName>
    </recommendedName>
</protein>
<name>A0A813FHJ1_POLGL</name>
<dbReference type="PROSITE" id="PS50103">
    <property type="entry name" value="ZF_C3H1"/>
    <property type="match status" value="1"/>
</dbReference>
<sequence>MLLLLLWLLLLLLFVVGVVVVVNTVVVVAVVVDEPSILMSAMTQPAMPAECKVAADDAIVPGEGCPQQGSCSSSNNNNNQNKNNNNHNNNKINNNNNNNHNNNKINNNNNMPPTAQMEAHRLGVCVPCTYFALKADGCRNGDECTWCHICTVDTAKSWRRQLRAEARFRKRTPAGKQFGNYQVEVQKEFGTSRSAAALGLEFQSSKVKNTSVHFSIGS</sequence>
<evidence type="ECO:0000313" key="5">
    <source>
        <dbReference type="EMBL" id="CAE8588750.1"/>
    </source>
</evidence>
<keyword evidence="3" id="KW-0732">Signal</keyword>
<organism evidence="6 7">
    <name type="scientific">Polarella glacialis</name>
    <name type="common">Dinoflagellate</name>
    <dbReference type="NCBI Taxonomy" id="89957"/>
    <lineage>
        <taxon>Eukaryota</taxon>
        <taxon>Sar</taxon>
        <taxon>Alveolata</taxon>
        <taxon>Dinophyceae</taxon>
        <taxon>Suessiales</taxon>
        <taxon>Suessiaceae</taxon>
        <taxon>Polarella</taxon>
    </lineage>
</organism>
<gene>
    <name evidence="6" type="ORF">PGLA1383_LOCUS31664</name>
    <name evidence="5" type="ORF">PGLA1383_LOCUS7536</name>
</gene>
<keyword evidence="1" id="KW-0479">Metal-binding</keyword>
<feature type="domain" description="C3H1-type" evidence="4">
    <location>
        <begin position="127"/>
        <end position="151"/>
    </location>
</feature>
<evidence type="ECO:0000313" key="6">
    <source>
        <dbReference type="EMBL" id="CAE8613924.1"/>
    </source>
</evidence>
<proteinExistence type="predicted"/>
<reference evidence="6" key="1">
    <citation type="submission" date="2021-02" db="EMBL/GenBank/DDBJ databases">
        <authorList>
            <person name="Dougan E. K."/>
            <person name="Rhodes N."/>
            <person name="Thang M."/>
            <person name="Chan C."/>
        </authorList>
    </citation>
    <scope>NUCLEOTIDE SEQUENCE</scope>
</reference>
<dbReference type="GO" id="GO:0008270">
    <property type="term" value="F:zinc ion binding"/>
    <property type="evidence" value="ECO:0007669"/>
    <property type="project" value="UniProtKB-KW"/>
</dbReference>
<keyword evidence="1" id="KW-0862">Zinc</keyword>
<feature type="compositionally biased region" description="Low complexity" evidence="2">
    <location>
        <begin position="75"/>
        <end position="110"/>
    </location>
</feature>
<keyword evidence="1" id="KW-0863">Zinc-finger</keyword>
<dbReference type="InterPro" id="IPR000571">
    <property type="entry name" value="Znf_CCCH"/>
</dbReference>
<feature type="signal peptide" evidence="3">
    <location>
        <begin position="1"/>
        <end position="17"/>
    </location>
</feature>
<evidence type="ECO:0000313" key="7">
    <source>
        <dbReference type="Proteomes" id="UP000654075"/>
    </source>
</evidence>
<evidence type="ECO:0000256" key="2">
    <source>
        <dbReference type="SAM" id="MobiDB-lite"/>
    </source>
</evidence>
<accession>A0A813FHJ1</accession>
<feature type="region of interest" description="Disordered" evidence="2">
    <location>
        <begin position="70"/>
        <end position="114"/>
    </location>
</feature>
<feature type="zinc finger region" description="C3H1-type" evidence="1">
    <location>
        <begin position="127"/>
        <end position="151"/>
    </location>
</feature>
<dbReference type="PANTHER" id="PTHR36911">
    <property type="entry name" value="LIM ZINC-BINDING DOMAIN-CONTAINING PROTEIN-RELATED"/>
    <property type="match status" value="1"/>
</dbReference>